<dbReference type="SMART" id="SM01065">
    <property type="entry name" value="CBM_2"/>
    <property type="match status" value="1"/>
</dbReference>
<dbReference type="OrthoDB" id="550577at2759"/>
<proteinExistence type="predicted"/>
<feature type="region of interest" description="Disordered" evidence="1">
    <location>
        <begin position="176"/>
        <end position="255"/>
    </location>
</feature>
<protein>
    <submittedName>
        <fullName evidence="3">Starch binding domain containing protein</fullName>
    </submittedName>
</protein>
<evidence type="ECO:0000313" key="4">
    <source>
        <dbReference type="Proteomes" id="UP000054558"/>
    </source>
</evidence>
<dbReference type="InterPro" id="IPR002044">
    <property type="entry name" value="CBM20"/>
</dbReference>
<dbReference type="SUPFAM" id="SSF49452">
    <property type="entry name" value="Starch-binding domain-like"/>
    <property type="match status" value="1"/>
</dbReference>
<evidence type="ECO:0000256" key="1">
    <source>
        <dbReference type="SAM" id="MobiDB-lite"/>
    </source>
</evidence>
<accession>A0A1Y1IDN1</accession>
<evidence type="ECO:0000313" key="3">
    <source>
        <dbReference type="EMBL" id="GAQ86198.1"/>
    </source>
</evidence>
<evidence type="ECO:0000259" key="2">
    <source>
        <dbReference type="PROSITE" id="PS51166"/>
    </source>
</evidence>
<dbReference type="Pfam" id="PF00686">
    <property type="entry name" value="CBM_20"/>
    <property type="match status" value="1"/>
</dbReference>
<dbReference type="InterPro" id="IPR013783">
    <property type="entry name" value="Ig-like_fold"/>
</dbReference>
<dbReference type="PROSITE" id="PS51166">
    <property type="entry name" value="CBM20"/>
    <property type="match status" value="1"/>
</dbReference>
<reference evidence="3 4" key="1">
    <citation type="journal article" date="2014" name="Nat. Commun.">
        <title>Klebsormidium flaccidum genome reveals primary factors for plant terrestrial adaptation.</title>
        <authorList>
            <person name="Hori K."/>
            <person name="Maruyama F."/>
            <person name="Fujisawa T."/>
            <person name="Togashi T."/>
            <person name="Yamamoto N."/>
            <person name="Seo M."/>
            <person name="Sato S."/>
            <person name="Yamada T."/>
            <person name="Mori H."/>
            <person name="Tajima N."/>
            <person name="Moriyama T."/>
            <person name="Ikeuchi M."/>
            <person name="Watanabe M."/>
            <person name="Wada H."/>
            <person name="Kobayashi K."/>
            <person name="Saito M."/>
            <person name="Masuda T."/>
            <person name="Sasaki-Sekimoto Y."/>
            <person name="Mashiguchi K."/>
            <person name="Awai K."/>
            <person name="Shimojima M."/>
            <person name="Masuda S."/>
            <person name="Iwai M."/>
            <person name="Nobusawa T."/>
            <person name="Narise T."/>
            <person name="Kondo S."/>
            <person name="Saito H."/>
            <person name="Sato R."/>
            <person name="Murakawa M."/>
            <person name="Ihara Y."/>
            <person name="Oshima-Yamada Y."/>
            <person name="Ohtaka K."/>
            <person name="Satoh M."/>
            <person name="Sonobe K."/>
            <person name="Ishii M."/>
            <person name="Ohtani R."/>
            <person name="Kanamori-Sato M."/>
            <person name="Honoki R."/>
            <person name="Miyazaki D."/>
            <person name="Mochizuki H."/>
            <person name="Umetsu J."/>
            <person name="Higashi K."/>
            <person name="Shibata D."/>
            <person name="Kamiya Y."/>
            <person name="Sato N."/>
            <person name="Nakamura Y."/>
            <person name="Tabata S."/>
            <person name="Ida S."/>
            <person name="Kurokawa K."/>
            <person name="Ohta H."/>
        </authorList>
    </citation>
    <scope>NUCLEOTIDE SEQUENCE [LARGE SCALE GENOMIC DNA]</scope>
    <source>
        <strain evidence="3 4">NIES-2285</strain>
    </source>
</reference>
<keyword evidence="4" id="KW-1185">Reference proteome</keyword>
<dbReference type="EMBL" id="DF237224">
    <property type="protein sequence ID" value="GAQ86198.1"/>
    <property type="molecule type" value="Genomic_DNA"/>
</dbReference>
<gene>
    <name evidence="3" type="ORF">KFL_002750150</name>
</gene>
<dbReference type="AlphaFoldDB" id="A0A1Y1IDN1"/>
<dbReference type="GO" id="GO:2001070">
    <property type="term" value="F:starch binding"/>
    <property type="evidence" value="ECO:0007669"/>
    <property type="project" value="InterPro"/>
</dbReference>
<dbReference type="Gene3D" id="2.60.40.10">
    <property type="entry name" value="Immunoglobulins"/>
    <property type="match status" value="1"/>
</dbReference>
<dbReference type="Proteomes" id="UP000054558">
    <property type="component" value="Unassembled WGS sequence"/>
</dbReference>
<feature type="region of interest" description="Disordered" evidence="1">
    <location>
        <begin position="269"/>
        <end position="299"/>
    </location>
</feature>
<dbReference type="GO" id="GO:0016020">
    <property type="term" value="C:membrane"/>
    <property type="evidence" value="ECO:0000318"/>
    <property type="project" value="GO_Central"/>
</dbReference>
<organism evidence="3 4">
    <name type="scientific">Klebsormidium nitens</name>
    <name type="common">Green alga</name>
    <name type="synonym">Ulothrix nitens</name>
    <dbReference type="NCBI Taxonomy" id="105231"/>
    <lineage>
        <taxon>Eukaryota</taxon>
        <taxon>Viridiplantae</taxon>
        <taxon>Streptophyta</taxon>
        <taxon>Klebsormidiophyceae</taxon>
        <taxon>Klebsormidiales</taxon>
        <taxon>Klebsormidiaceae</taxon>
        <taxon>Klebsormidium</taxon>
    </lineage>
</organism>
<sequence length="417" mass="42397">MQSVGAPIGASQLLLPAAFEKICNKQQISKPSTLRCCNAGRWDELALAARCSSRKIQQKLSLDVAKTGARKGRRSLRARAETAKTSVAKTGAATDTAPVTISLQKEAEFGFMHAVVGGGAALGNWNPAQAAVLDWSEGHVWSKTLDLPANAAIEYKFILVNNNMEVVEWQPGENRSLTTSAGASAVQGRWDEPLTGESEDSSMDALMSDGDVSNEGMADGGAGAVQDKSDQASGGGDVNADAKAEPSAEGSLAEADVAPAPTPAIEAAANAAADVSPPSTPSKSSTPPPVQETSSGGGGNGLAIAGASALVILALSAAVVTTHDSAPLIQKGDIKGAVSGAVNRVKSGGLSEVADSVGQHLSSVSEKSGWKGATLSWSTPRSCVAAIVRVASASIRTGLVESLVLLEPVHRNNCSPT</sequence>
<dbReference type="CDD" id="cd05467">
    <property type="entry name" value="CBM20"/>
    <property type="match status" value="1"/>
</dbReference>
<dbReference type="InterPro" id="IPR013784">
    <property type="entry name" value="Carb-bd-like_fold"/>
</dbReference>
<dbReference type="PANTHER" id="PTHR15048">
    <property type="entry name" value="STARCH-BINDING DOMAIN-CONTAINING PROTEIN 1"/>
    <property type="match status" value="1"/>
</dbReference>
<name>A0A1Y1IDN1_KLENI</name>
<feature type="domain" description="CBM20" evidence="2">
    <location>
        <begin position="91"/>
        <end position="197"/>
    </location>
</feature>
<dbReference type="PANTHER" id="PTHR15048:SF0">
    <property type="entry name" value="STARCH-BINDING DOMAIN-CONTAINING PROTEIN 1"/>
    <property type="match status" value="1"/>
</dbReference>
<feature type="compositionally biased region" description="Low complexity" evidence="1">
    <location>
        <begin position="269"/>
        <end position="285"/>
    </location>
</feature>